<accession>A0A6A6FY62</accession>
<sequence length="539" mass="60108">MRLSSPSSLVQALLLSLPFVRGQATYGENYLSVSRDSEIVSRAFPELEDIELLSPAFTNPDTLPAGWRNGTEGPTSDTELDYFYRTLADRNDWLTYQAADFRSEEGRSIPYLFLSDADSTARNATKLKVYIQAAIHGNEPAADQSVAALLGKLDRNQTFTAALLERLDIKILPRYNPDGVSYFQRALACNLDGNREHIKLARQQSRDIKQVFMDYNPHISIDMHEFTAPTIYGGNYQPGADALISGGINPNIHPDIRDLLLDGFIPFIGSNLVANGLRWEPYVTGTSNSTPGSRIVLEEAVTEARTGRNAYGLTQTVSFLFELRGIRLADQHFQRRVATGLIKIEAALEYARANFDTVLSTIESARADFISSDADIVVTDYYTRTNRTFTLVNRQTGNIEQVPVDFFETTPSVANLTRARPEAYLIPRTWIDVVAKLRNFGLEVQELDYEYRGTVEALNITSSVLEDVIYEGTVLNGVTTSSFERDVSLPSGSFLVSTRQKNAGLAFIALEPENIDSFVAFNIIPLERGDEYPIFRILS</sequence>
<protein>
    <recommendedName>
        <fullName evidence="4">Peptidase M14 domain-containing protein</fullName>
    </recommendedName>
</protein>
<organism evidence="5 6">
    <name type="scientific">Elsinoe ampelina</name>
    <dbReference type="NCBI Taxonomy" id="302913"/>
    <lineage>
        <taxon>Eukaryota</taxon>
        <taxon>Fungi</taxon>
        <taxon>Dikarya</taxon>
        <taxon>Ascomycota</taxon>
        <taxon>Pezizomycotina</taxon>
        <taxon>Dothideomycetes</taxon>
        <taxon>Dothideomycetidae</taxon>
        <taxon>Myriangiales</taxon>
        <taxon>Elsinoaceae</taxon>
        <taxon>Elsinoe</taxon>
    </lineage>
</organism>
<keyword evidence="3" id="KW-0732">Signal</keyword>
<evidence type="ECO:0000256" key="2">
    <source>
        <dbReference type="PROSITE-ProRule" id="PRU01379"/>
    </source>
</evidence>
<feature type="signal peptide" evidence="3">
    <location>
        <begin position="1"/>
        <end position="22"/>
    </location>
</feature>
<dbReference type="PROSITE" id="PS52035">
    <property type="entry name" value="PEPTIDASE_M14"/>
    <property type="match status" value="1"/>
</dbReference>
<proteinExistence type="inferred from homology"/>
<dbReference type="OrthoDB" id="3626597at2759"/>
<dbReference type="Pfam" id="PF00246">
    <property type="entry name" value="Peptidase_M14"/>
    <property type="match status" value="1"/>
</dbReference>
<dbReference type="SUPFAM" id="SSF53187">
    <property type="entry name" value="Zn-dependent exopeptidases"/>
    <property type="match status" value="1"/>
</dbReference>
<dbReference type="InterPro" id="IPR000834">
    <property type="entry name" value="Peptidase_M14"/>
</dbReference>
<feature type="domain" description="Peptidase M14" evidence="4">
    <location>
        <begin position="73"/>
        <end position="351"/>
    </location>
</feature>
<reference evidence="6" key="1">
    <citation type="journal article" date="2020" name="Stud. Mycol.">
        <title>101 Dothideomycetes genomes: A test case for predicting lifestyles and emergence of pathogens.</title>
        <authorList>
            <person name="Haridas S."/>
            <person name="Albert R."/>
            <person name="Binder M."/>
            <person name="Bloem J."/>
            <person name="LaButti K."/>
            <person name="Salamov A."/>
            <person name="Andreopoulos B."/>
            <person name="Baker S."/>
            <person name="Barry K."/>
            <person name="Bills G."/>
            <person name="Bluhm B."/>
            <person name="Cannon C."/>
            <person name="Castanera R."/>
            <person name="Culley D."/>
            <person name="Daum C."/>
            <person name="Ezra D."/>
            <person name="Gonzalez J."/>
            <person name="Henrissat B."/>
            <person name="Kuo A."/>
            <person name="Liang C."/>
            <person name="Lipzen A."/>
            <person name="Lutzoni F."/>
            <person name="Magnuson J."/>
            <person name="Mondo S."/>
            <person name="Nolan M."/>
            <person name="Ohm R."/>
            <person name="Pangilinan J."/>
            <person name="Park H.-J."/>
            <person name="Ramirez L."/>
            <person name="Alfaro M."/>
            <person name="Sun H."/>
            <person name="Tritt A."/>
            <person name="Yoshinaga Y."/>
            <person name="Zwiers L.-H."/>
            <person name="Turgeon B."/>
            <person name="Goodwin S."/>
            <person name="Spatafora J."/>
            <person name="Crous P."/>
            <person name="Grigoriev I."/>
        </authorList>
    </citation>
    <scope>NUCLEOTIDE SEQUENCE [LARGE SCALE GENOMIC DNA]</scope>
    <source>
        <strain evidence="6">CECT 20119</strain>
    </source>
</reference>
<keyword evidence="6" id="KW-1185">Reference proteome</keyword>
<evidence type="ECO:0000259" key="4">
    <source>
        <dbReference type="PROSITE" id="PS52035"/>
    </source>
</evidence>
<dbReference type="AlphaFoldDB" id="A0A6A6FY62"/>
<dbReference type="GO" id="GO:0008270">
    <property type="term" value="F:zinc ion binding"/>
    <property type="evidence" value="ECO:0007669"/>
    <property type="project" value="InterPro"/>
</dbReference>
<dbReference type="EMBL" id="ML992559">
    <property type="protein sequence ID" value="KAF2218264.1"/>
    <property type="molecule type" value="Genomic_DNA"/>
</dbReference>
<evidence type="ECO:0000313" key="6">
    <source>
        <dbReference type="Proteomes" id="UP000799538"/>
    </source>
</evidence>
<feature type="active site" description="Proton donor/acceptor" evidence="2">
    <location>
        <position position="322"/>
    </location>
</feature>
<evidence type="ECO:0000256" key="3">
    <source>
        <dbReference type="SAM" id="SignalP"/>
    </source>
</evidence>
<evidence type="ECO:0000313" key="5">
    <source>
        <dbReference type="EMBL" id="KAF2218264.1"/>
    </source>
</evidence>
<dbReference type="GO" id="GO:0004181">
    <property type="term" value="F:metallocarboxypeptidase activity"/>
    <property type="evidence" value="ECO:0007669"/>
    <property type="project" value="InterPro"/>
</dbReference>
<feature type="chain" id="PRO_5025653966" description="Peptidase M14 domain-containing protein" evidence="3">
    <location>
        <begin position="23"/>
        <end position="539"/>
    </location>
</feature>
<evidence type="ECO:0000256" key="1">
    <source>
        <dbReference type="ARBA" id="ARBA00005988"/>
    </source>
</evidence>
<gene>
    <name evidence="5" type="ORF">BDZ85DRAFT_245523</name>
</gene>
<name>A0A6A6FY62_9PEZI</name>
<dbReference type="Proteomes" id="UP000799538">
    <property type="component" value="Unassembled WGS sequence"/>
</dbReference>
<dbReference type="Gene3D" id="3.40.630.10">
    <property type="entry name" value="Zn peptidases"/>
    <property type="match status" value="1"/>
</dbReference>
<dbReference type="GO" id="GO:0006508">
    <property type="term" value="P:proteolysis"/>
    <property type="evidence" value="ECO:0007669"/>
    <property type="project" value="InterPro"/>
</dbReference>
<comment type="similarity">
    <text evidence="1 2">Belongs to the peptidase M14 family.</text>
</comment>